<dbReference type="EMBL" id="JAINVV010000012">
    <property type="protein sequence ID" value="MBY8825527.1"/>
    <property type="molecule type" value="Genomic_DNA"/>
</dbReference>
<dbReference type="RefSeq" id="WP_222992627.1">
    <property type="nucleotide sequence ID" value="NZ_JAINVV010000012.1"/>
</dbReference>
<sequence length="451" mass="48608">MKPISYEANGFPEFLRTEAACQRAIEKGQVRAETPIVAYGEDGERLRMAAGEHPLLREMLGLGTTASEEKPHAPEDPANGGKSSQPVSTAETIAPDVIVTPEDAANPETRQPLPASTGPIRSRTPTDPAPSLRKIFGWLIAALVVSMIAMRGCASDSPVANTKGSNESNTVAAAVDPDAGLVEETFYAVRQIAVRAKANSGSVEVGRLERGAELVGVVVPAESNANYRWLKIKQGPFTGNFVSMLNLSETQRPVLDAAQAGTWYTLEALTPLQAPNDSSPQMTNAAWSLATGQKLEVAGVTGAGTFTKGWAEVMMEKQTGVGYVPFDRLTQNGDLALDGPMDSVEEPRALGLVNQCGEPITLLLRFQDHYGWQTVRTRLPDGIERDLGLNGARAQLVSGEVYFAFLTIGDVPVAYRGTKLTTMFEGKSYDLNRLSFDVVRDDRYRATFTCK</sequence>
<feature type="region of interest" description="Disordered" evidence="1">
    <location>
        <begin position="66"/>
        <end position="88"/>
    </location>
</feature>
<comment type="caution">
    <text evidence="2">The sequence shown here is derived from an EMBL/GenBank/DDBJ whole genome shotgun (WGS) entry which is preliminary data.</text>
</comment>
<reference evidence="2 3" key="1">
    <citation type="submission" date="2021-08" db="EMBL/GenBank/DDBJ databases">
        <authorList>
            <person name="Tuo L."/>
        </authorList>
    </citation>
    <scope>NUCLEOTIDE SEQUENCE [LARGE SCALE GENOMIC DNA]</scope>
    <source>
        <strain evidence="2 3">JCM 31229</strain>
    </source>
</reference>
<gene>
    <name evidence="2" type="ORF">K7G82_24710</name>
</gene>
<name>A0ABS7PYW2_9SPHN</name>
<evidence type="ECO:0000313" key="2">
    <source>
        <dbReference type="EMBL" id="MBY8825527.1"/>
    </source>
</evidence>
<evidence type="ECO:0000313" key="3">
    <source>
        <dbReference type="Proteomes" id="UP000706039"/>
    </source>
</evidence>
<proteinExistence type="predicted"/>
<organism evidence="2 3">
    <name type="scientific">Sphingomonas colocasiae</name>
    <dbReference type="NCBI Taxonomy" id="1848973"/>
    <lineage>
        <taxon>Bacteria</taxon>
        <taxon>Pseudomonadati</taxon>
        <taxon>Pseudomonadota</taxon>
        <taxon>Alphaproteobacteria</taxon>
        <taxon>Sphingomonadales</taxon>
        <taxon>Sphingomonadaceae</taxon>
        <taxon>Sphingomonas</taxon>
    </lineage>
</organism>
<evidence type="ECO:0000256" key="1">
    <source>
        <dbReference type="SAM" id="MobiDB-lite"/>
    </source>
</evidence>
<accession>A0ABS7PYW2</accession>
<dbReference type="Proteomes" id="UP000706039">
    <property type="component" value="Unassembled WGS sequence"/>
</dbReference>
<protein>
    <recommendedName>
        <fullName evidence="4">SH3 domain-containing protein</fullName>
    </recommendedName>
</protein>
<keyword evidence="3" id="KW-1185">Reference proteome</keyword>
<feature type="region of interest" description="Disordered" evidence="1">
    <location>
        <begin position="101"/>
        <end position="128"/>
    </location>
</feature>
<evidence type="ECO:0008006" key="4">
    <source>
        <dbReference type="Google" id="ProtNLM"/>
    </source>
</evidence>